<feature type="domain" description="PKS/mFAS DH" evidence="13">
    <location>
        <begin position="965"/>
        <end position="1284"/>
    </location>
</feature>
<dbReference type="SUPFAM" id="SSF47336">
    <property type="entry name" value="ACP-like"/>
    <property type="match status" value="2"/>
</dbReference>
<dbReference type="PANTHER" id="PTHR43775:SF20">
    <property type="entry name" value="HYBRID PKS-NRPS SYNTHETASE APDA"/>
    <property type="match status" value="1"/>
</dbReference>
<dbReference type="InterPro" id="IPR014030">
    <property type="entry name" value="Ketoacyl_synth_N"/>
</dbReference>
<dbReference type="PROSITE" id="PS00012">
    <property type="entry name" value="PHOSPHOPANTETHEINE"/>
    <property type="match status" value="1"/>
</dbReference>
<feature type="compositionally biased region" description="Low complexity" evidence="10">
    <location>
        <begin position="2469"/>
        <end position="2498"/>
    </location>
</feature>
<dbReference type="Gene3D" id="3.10.129.110">
    <property type="entry name" value="Polyketide synthase dehydratase"/>
    <property type="match status" value="1"/>
</dbReference>
<dbReference type="Gene3D" id="1.10.1200.10">
    <property type="entry name" value="ACP-like"/>
    <property type="match status" value="2"/>
</dbReference>
<feature type="region of interest" description="C-terminal hotdog fold" evidence="8">
    <location>
        <begin position="1119"/>
        <end position="1284"/>
    </location>
</feature>
<organism evidence="14 15">
    <name type="scientific">Apiospora marii</name>
    <dbReference type="NCBI Taxonomy" id="335849"/>
    <lineage>
        <taxon>Eukaryota</taxon>
        <taxon>Fungi</taxon>
        <taxon>Dikarya</taxon>
        <taxon>Ascomycota</taxon>
        <taxon>Pezizomycotina</taxon>
        <taxon>Sordariomycetes</taxon>
        <taxon>Xylariomycetidae</taxon>
        <taxon>Amphisphaeriales</taxon>
        <taxon>Apiosporaceae</taxon>
        <taxon>Apiospora</taxon>
    </lineage>
</organism>
<sequence>MYEPVAIVGTGCRFPGGASSPSKLWDLLKAPRDVLREFPPERLNMDNFYHEDGERHGRTNVQHKSYLLEEDVRQFDAAFFRINPKEAADMDPQQRVLLETVYEAFEAAGWSLGQVSGSKTSVHVGCMTQDYTLIQSRDPDTAGSHVATGVSQAILANRISYAFNLQGASLTLDTACSSSLVALHLAAQGLQRGETTRAVVAGVNLLLDPFWYITESSMHLISSDSRCRMWDRDAGGYARGEGCAAVVLKTLAQAVRDGDHIECVLRGSLVNSDGSTNGITMPSPSAQAALIRQTYRDAGLDPIADRCQYFECHGTGTQAGDPVEAQAIRDTFFPPVDSSQHKQHGRTDPPLYCGSIKTVTGHLEGCAGLAGVLKASLALQNKAIPPNMHFHQLNPKVEPFYEDLEVPTCLVPWPEPSYDGPRRASVNSFGFGGTNAHAILESYEPNSSSSSSLETPASSSLGSSASDIGNDSVYNSSSTVGVVGGGEKTERALLAYLREKEQSALDIDVLSSSLQSKRTVFPHRAAIPAASDLEDLVQKLEDQVNALGTSTDAGAGFSATTQSPRILGIFTGQGAQTARMGSTLLEHSPLFKQSILACEDALRSIPEPPTWSLRDELAADAAKSRVSEATFSQPLCTAVQIGLVDLLRACGLHFAAVVGHSSGEIGAAYAAGLLTRRDAMGIAYYRGRVAHLSRGRAGEAGGMMAAAMSLDAASALCAEPRFAGRVGVAAANSPSSVTLSGDKDALLEMKAHLEGSGVQARALQVDVAYHSHHMLACADAYLGHLEKLRVRIQTPPAGQECAWYSSVRANTDILLSPLEAGLEAQYWLQNMVQPVLFSQAVEHAVQQAAADPETKLNAVMEIGPHPALKGPASQTLKQTTEGTLPYTSCLRRGDDDVETFSEMLSTIWQLAPSAIDFAGWRTACGLPAQPRVLKDLPPYAWDHAKQYWRESRVGRDYRLGRHAPHDLLGRLWNDARYEHTWRNIFRLKEMPWVRGHVFQGQVLFPATGYLSLAVDAAKAFVGGGGRSIRLIEVHDLSIPTALVIGDSNEVEVLFTIRSRVSPKEAGSVLEAEFACYSYPDAREADKTCDGRLSIHLGDESESDTVESLAPPMPISDVELTPFNVDRFYSAASEIGFGYAGAFRALTSLNRCWGHAKAVASWSPHTEEGLGGVAATLHPAILDVSLQAGLATFVSAAENSMPSAYLPVGIRRALIHPNPDFGLPDGSTGIEIEAFMTSPELGKLTEADINVCGPKKGGLDPDSVTGGGIQLEGVRFKAIAEPQPSEDRNIFAKTVWGLDPAVAPSMYTPEEYERVALFHLQSLAREMASEKKPQHPDLLHFIEATVAQLHETDHPILSREWLADDASTIQALLSRDPDDADMALLASSSEYWMRRLQAASADTTPHDEEESLTSSFYRESRSAIMCDEYMAQMVSQLSHKFPRTNILDLSAGTRNTTSAILGAVGDAYGHYTCAGATDAIVEKAKERLASLEKENVGFKTLDVDGQDLASQGFEAGSYDVVIATDAPLLRPTAVMGGSEAWWTGGYARQGETTAPPKAGPAIATGEWDELLIRHGFSGIDCALPDQDPSVGIHGFSVFSSQATDAAVDILRDPLLSMSLIPPTPLILVGGETSQVSKLVRQCEKLARGWAAAEIQIYRRFEDIPDGAVPPGASVISLQDLDEPLFAAPPSARELASLKSVLESARSLLWVTARRRAGDPYANIMLGIGRALRLESPDTAIHYLDFEDEGAAGWDARALAEEREVVIKDGRAWVPRVVPDPVSNEVYNAKRRRITKLVDPAQPIEIDASSLVCSRPVALPEDLVAVQVQFSVALNDATQDETPCFLCFGHVESGRAVLTLSETDSSVAHIHQDSVFLRDNDTLGGQEGYDAEDLANLASLLIASRVVSSLPPNATTLVCGASERVSDAIRAMVADSTDTNKKTDVLFVSISSKKEKGQEANGWLHIHPKSTARAFRQMAPRGPLSLYGLSEQDTAVVSSWLPTGCTVQRFHTDVLSQQSVEEAARIYSLHRGSLTQATKPVVININEVASHRPASPMSAVTNWKRAGPVPALLRGLEPSALLSPNKTYFLVGMASELGQSLTYFMVRGGARHIVLSSRNPKGGQNWIRQLQSAGVDLRLVKMDVTSRSQVRDTVALLRRTMPEIGGVTNAALVLEPAIFANLSAASIAKQMKPKIYGSAYLDDEFRHAPLDFFMAFGSLATVTGNAGQAIYHAGNAFMMSLIENRRRRGLAASILNFGMLVDVGYVARSDRFADSPSVEDWLRADVPTPLSEADFHHVILQGIAAGDPRSPSGEVIMGLETFYDHGQSSRPRWASMAFFSHMVRAAKAPNDGQALSDDAPHSIQQWKQNLENAASVDEAIPPITELLSRKVESMIHVSLHSIHPDEPMSHLGIDSINAIEIRKWLRENMDADVSMLKILGRDSLSSILRDVAEQYLAKRPAQKPKEEVSVAAAAAPQPIQQTPAPKVAAAPNAPNKSSAADPDDTRSSSNQPSPPSAPQQSALSFTRSERLSYAQAGFFYLTAVSDDPASMNLTARLSIRGRLDAEKFSRAFDKVMQHHDALRTCFLANDDSNQVMQHLAKTTATRLGRLQSTPETAEADFQKAFDEIAGHKYSLATGDTLQAVLVSHGAQWHTFIIGFHNIALDAVSMKFILDDLHRSYQSNQPLTQDAASYLDFTRQQFDDVAAGRLDEGIAYWTRLLDPVPDPMPLLPMAKVRARHGRRSYGCHLVERELGGELVRRVTQISQSNGVPVMHFYLALMRVLLCRLLGVDDLCIGVMSHGRDPTSRFGATVGHVANILPLRFRGGRSERFPEVLEDTFKTVLGSLEHSNVPIAVVLEKTQASRSEGGMPIIQVAYDYRVGESVRTSMGDCSMDVEHVAYTSLYDLTIDVLDSKSTNGHMINIRCTDDFYTTSTTEFIATAFVNAVESVVSDHTVAVKDISLFSDLQLRQAVTAARGAHVEHAWPQTLPERFEQVVASFPDSVAVQEGDEAITYRELQRLVESYASVLLPEAKAASPRIAVLCEPGVELYAAMLAIFHIGAVFVPLDVSLPAARRSDILKVCRPDLLVYHAATAPSATEDHGSHPSLNLPEAARAATHTASREAPPPPKRLETDPGSDSYILFTSGSTGVPKGIKLHQCGMMNYAAHTSQAYGLGQVRVLQQTSVGFDLFFAQAWNAFANGGALVAAPVAARGDPEALSKLILEQRVEMTIGVPSEYRLLLNYAPDVLRECRAWRFCHVGGEPLPERLVEDIRDLRLPSLTLTNVYGPAEAFIVTHRDIQLGADTVQEQKAVESGYYVGGTPGEYNNVGYVLPNLSIYITSEADDEDGDNDHKLSPLPPGVAGEICIAGSSVSNGYLLDHEGGNDNKAFVANPFATSTEDQAPGFDQMYRTGDRGYLAADGSLVFLGRRVRSGMIKLRGLRLDLREVAGAVLAAAPDDLLAEAVVTVRGEDAESQFLVCHVVLKKASLGHSDGKPQHLTEPGRLAALLLPRLRLPQYMIPSAIVPLERLPVSANGKLDTGALERLPLPESSSGTAAAAAAPAQGQAGDDDETEAVLRSVWVDVIGPVARAIRHIGPDASFFSVGGNSLLLVQLQHAIHRRFGVKIHLRQLREIPDLRALAAVLRKE</sequence>
<dbReference type="Gene3D" id="3.40.366.10">
    <property type="entry name" value="Malonyl-Coenzyme A Acyl Carrier Protein, domain 2"/>
    <property type="match status" value="1"/>
</dbReference>
<proteinExistence type="predicted"/>
<dbReference type="SMART" id="SM00822">
    <property type="entry name" value="PKS_KR"/>
    <property type="match status" value="1"/>
</dbReference>
<dbReference type="InterPro" id="IPR014031">
    <property type="entry name" value="Ketoacyl_synth_C"/>
</dbReference>
<comment type="caution">
    <text evidence="14">The sequence shown here is derived from an EMBL/GenBank/DDBJ whole genome shotgun (WGS) entry which is preliminary data.</text>
</comment>
<dbReference type="SUPFAM" id="SSF53901">
    <property type="entry name" value="Thiolase-like"/>
    <property type="match status" value="1"/>
</dbReference>
<dbReference type="PROSITE" id="PS52004">
    <property type="entry name" value="KS3_2"/>
    <property type="match status" value="1"/>
</dbReference>
<dbReference type="Pfam" id="PF16197">
    <property type="entry name" value="KAsynt_C_assoc"/>
    <property type="match status" value="1"/>
</dbReference>
<dbReference type="Pfam" id="PF21089">
    <property type="entry name" value="PKS_DH_N"/>
    <property type="match status" value="1"/>
</dbReference>
<dbReference type="Gene3D" id="3.40.50.720">
    <property type="entry name" value="NAD(P)-binding Rossmann-like Domain"/>
    <property type="match status" value="2"/>
</dbReference>
<evidence type="ECO:0000256" key="6">
    <source>
        <dbReference type="ARBA" id="ARBA00023002"/>
    </source>
</evidence>
<dbReference type="Gene3D" id="3.40.47.10">
    <property type="match status" value="1"/>
</dbReference>
<dbReference type="PROSITE" id="PS50075">
    <property type="entry name" value="CARRIER"/>
    <property type="match status" value="2"/>
</dbReference>
<dbReference type="InterPro" id="IPR029063">
    <property type="entry name" value="SAM-dependent_MTases_sf"/>
</dbReference>
<feature type="domain" description="Ketosynthase family 3 (KS3)" evidence="12">
    <location>
        <begin position="2"/>
        <end position="442"/>
    </location>
</feature>
<feature type="active site" description="Proton donor; for dehydratase activity" evidence="8">
    <location>
        <position position="1182"/>
    </location>
</feature>
<evidence type="ECO:0000256" key="9">
    <source>
        <dbReference type="SAM" id="Coils"/>
    </source>
</evidence>
<keyword evidence="3" id="KW-0436">Ligase</keyword>
<dbReference type="InterPro" id="IPR020807">
    <property type="entry name" value="PKS_DH"/>
</dbReference>
<dbReference type="SMART" id="SM00825">
    <property type="entry name" value="PKS_KS"/>
    <property type="match status" value="1"/>
</dbReference>
<keyword evidence="6" id="KW-0560">Oxidoreductase</keyword>
<dbReference type="InterPro" id="IPR049900">
    <property type="entry name" value="PKS_mFAS_DH"/>
</dbReference>
<dbReference type="SUPFAM" id="SSF52777">
    <property type="entry name" value="CoA-dependent acyltransferases"/>
    <property type="match status" value="2"/>
</dbReference>
<evidence type="ECO:0000313" key="14">
    <source>
        <dbReference type="EMBL" id="KAK8009220.1"/>
    </source>
</evidence>
<dbReference type="Pfam" id="PF14765">
    <property type="entry name" value="PS-DH"/>
    <property type="match status" value="1"/>
</dbReference>
<dbReference type="InterPro" id="IPR000873">
    <property type="entry name" value="AMP-dep_synth/lig_dom"/>
</dbReference>
<keyword evidence="5" id="KW-0677">Repeat</keyword>
<dbReference type="InterPro" id="IPR042104">
    <property type="entry name" value="PKS_dehydratase_sf"/>
</dbReference>
<dbReference type="Gene3D" id="3.40.50.12780">
    <property type="entry name" value="N-terminal domain of ligase-like"/>
    <property type="match status" value="1"/>
</dbReference>
<dbReference type="InterPro" id="IPR049552">
    <property type="entry name" value="PKS_DH_N"/>
</dbReference>
<dbReference type="InterPro" id="IPR036291">
    <property type="entry name" value="NAD(P)-bd_dom_sf"/>
</dbReference>
<dbReference type="Pfam" id="PF00501">
    <property type="entry name" value="AMP-binding"/>
    <property type="match status" value="1"/>
</dbReference>
<dbReference type="InterPro" id="IPR020845">
    <property type="entry name" value="AMP-binding_CS"/>
</dbReference>
<evidence type="ECO:0000256" key="8">
    <source>
        <dbReference type="PROSITE-ProRule" id="PRU01363"/>
    </source>
</evidence>
<dbReference type="SUPFAM" id="SSF56801">
    <property type="entry name" value="Acetyl-CoA synthetase-like"/>
    <property type="match status" value="1"/>
</dbReference>
<name>A0ABR1RFH8_9PEZI</name>
<accession>A0ABR1RFH8</accession>
<evidence type="ECO:0000259" key="11">
    <source>
        <dbReference type="PROSITE" id="PS50075"/>
    </source>
</evidence>
<dbReference type="InterPro" id="IPR020841">
    <property type="entry name" value="PKS_Beta-ketoAc_synthase_dom"/>
</dbReference>
<dbReference type="InterPro" id="IPR042099">
    <property type="entry name" value="ANL_N_sf"/>
</dbReference>
<dbReference type="Pfam" id="PF00698">
    <property type="entry name" value="Acyl_transf_1"/>
    <property type="match status" value="1"/>
</dbReference>
<dbReference type="InterPro" id="IPR001242">
    <property type="entry name" value="Condensation_dom"/>
</dbReference>
<dbReference type="EMBL" id="JAQQWI010000016">
    <property type="protein sequence ID" value="KAK8009220.1"/>
    <property type="molecule type" value="Genomic_DNA"/>
</dbReference>
<evidence type="ECO:0000256" key="1">
    <source>
        <dbReference type="ARBA" id="ARBA00022450"/>
    </source>
</evidence>
<feature type="region of interest" description="N-terminal hotdog fold" evidence="8">
    <location>
        <begin position="965"/>
        <end position="1099"/>
    </location>
</feature>
<evidence type="ECO:0000256" key="2">
    <source>
        <dbReference type="ARBA" id="ARBA00022553"/>
    </source>
</evidence>
<evidence type="ECO:0000256" key="5">
    <source>
        <dbReference type="ARBA" id="ARBA00022737"/>
    </source>
</evidence>
<dbReference type="InterPro" id="IPR013968">
    <property type="entry name" value="PKS_KR"/>
</dbReference>
<keyword evidence="7" id="KW-0511">Multifunctional enzyme</keyword>
<dbReference type="InterPro" id="IPR032821">
    <property type="entry name" value="PKS_assoc"/>
</dbReference>
<feature type="region of interest" description="Disordered" evidence="10">
    <location>
        <begin position="443"/>
        <end position="468"/>
    </location>
</feature>
<dbReference type="SUPFAM" id="SSF52151">
    <property type="entry name" value="FabD/lysophospholipase-like"/>
    <property type="match status" value="1"/>
</dbReference>
<dbReference type="PROSITE" id="PS52019">
    <property type="entry name" value="PKS_MFAS_DH"/>
    <property type="match status" value="1"/>
</dbReference>
<dbReference type="InterPro" id="IPR023213">
    <property type="entry name" value="CAT-like_dom_sf"/>
</dbReference>
<keyword evidence="2" id="KW-0597">Phosphoprotein</keyword>
<dbReference type="CDD" id="cd05930">
    <property type="entry name" value="A_NRPS"/>
    <property type="match status" value="1"/>
</dbReference>
<feature type="region of interest" description="Disordered" evidence="10">
    <location>
        <begin position="3094"/>
        <end position="3134"/>
    </location>
</feature>
<dbReference type="InterPro" id="IPR057326">
    <property type="entry name" value="KR_dom"/>
</dbReference>
<dbReference type="Pfam" id="PF00668">
    <property type="entry name" value="Condensation"/>
    <property type="match status" value="1"/>
</dbReference>
<evidence type="ECO:0000256" key="10">
    <source>
        <dbReference type="SAM" id="MobiDB-lite"/>
    </source>
</evidence>
<dbReference type="SUPFAM" id="SSF53335">
    <property type="entry name" value="S-adenosyl-L-methionine-dependent methyltransferases"/>
    <property type="match status" value="1"/>
</dbReference>
<dbReference type="InterPro" id="IPR020806">
    <property type="entry name" value="PKS_PP-bd"/>
</dbReference>
<dbReference type="InterPro" id="IPR014043">
    <property type="entry name" value="Acyl_transferase_dom"/>
</dbReference>
<evidence type="ECO:0000259" key="13">
    <source>
        <dbReference type="PROSITE" id="PS52019"/>
    </source>
</evidence>
<feature type="domain" description="Carrier" evidence="11">
    <location>
        <begin position="3565"/>
        <end position="3644"/>
    </location>
</feature>
<dbReference type="CDD" id="cd00833">
    <property type="entry name" value="PKS"/>
    <property type="match status" value="1"/>
</dbReference>
<dbReference type="Pfam" id="PF00109">
    <property type="entry name" value="ketoacyl-synt"/>
    <property type="match status" value="1"/>
</dbReference>
<dbReference type="SUPFAM" id="SSF51735">
    <property type="entry name" value="NAD(P)-binding Rossmann-fold domains"/>
    <property type="match status" value="2"/>
</dbReference>
<dbReference type="Proteomes" id="UP001396898">
    <property type="component" value="Unassembled WGS sequence"/>
</dbReference>
<dbReference type="PANTHER" id="PTHR43775">
    <property type="entry name" value="FATTY ACID SYNTHASE"/>
    <property type="match status" value="1"/>
</dbReference>
<evidence type="ECO:0000313" key="15">
    <source>
        <dbReference type="Proteomes" id="UP001396898"/>
    </source>
</evidence>
<gene>
    <name evidence="14" type="ORF">PG991_011771</name>
</gene>
<dbReference type="Pfam" id="PF00550">
    <property type="entry name" value="PP-binding"/>
    <property type="match status" value="2"/>
</dbReference>
<reference evidence="14 15" key="1">
    <citation type="submission" date="2023-01" db="EMBL/GenBank/DDBJ databases">
        <title>Analysis of 21 Apiospora genomes using comparative genomics revels a genus with tremendous synthesis potential of carbohydrate active enzymes and secondary metabolites.</title>
        <authorList>
            <person name="Sorensen T."/>
        </authorList>
    </citation>
    <scope>NUCLEOTIDE SEQUENCE [LARGE SCALE GENOMIC DNA]</scope>
    <source>
        <strain evidence="14 15">CBS 20057</strain>
    </source>
</reference>
<evidence type="ECO:0000259" key="12">
    <source>
        <dbReference type="PROSITE" id="PS52004"/>
    </source>
</evidence>
<dbReference type="SMART" id="SM00826">
    <property type="entry name" value="PKS_DH"/>
    <property type="match status" value="1"/>
</dbReference>
<dbReference type="Gene3D" id="3.30.559.30">
    <property type="entry name" value="Nonribosomal peptide synthetase, condensation domain"/>
    <property type="match status" value="1"/>
</dbReference>
<dbReference type="Gene3D" id="3.30.70.250">
    <property type="entry name" value="Malonyl-CoA ACP transacylase, ACP-binding"/>
    <property type="match status" value="1"/>
</dbReference>
<dbReference type="InterPro" id="IPR006162">
    <property type="entry name" value="Ppantetheine_attach_site"/>
</dbReference>
<dbReference type="SUPFAM" id="SSF55048">
    <property type="entry name" value="Probable ACP-binding domain of malonyl-CoA ACP transacylase"/>
    <property type="match status" value="1"/>
</dbReference>
<dbReference type="Gene3D" id="3.40.50.150">
    <property type="entry name" value="Vaccinia Virus protein VP39"/>
    <property type="match status" value="1"/>
</dbReference>
<protein>
    <submittedName>
        <fullName evidence="14">Hybrid PKS-NRPS enzyme</fullName>
    </submittedName>
</protein>
<keyword evidence="1" id="KW-0596">Phosphopantetheine</keyword>
<dbReference type="InterPro" id="IPR016036">
    <property type="entry name" value="Malonyl_transacylase_ACP-bd"/>
</dbReference>
<dbReference type="InterPro" id="IPR016035">
    <property type="entry name" value="Acyl_Trfase/lysoPLipase"/>
</dbReference>
<keyword evidence="9" id="KW-0175">Coiled coil</keyword>
<evidence type="ECO:0000256" key="7">
    <source>
        <dbReference type="ARBA" id="ARBA00023268"/>
    </source>
</evidence>
<feature type="domain" description="Carrier" evidence="11">
    <location>
        <begin position="2376"/>
        <end position="2453"/>
    </location>
</feature>
<dbReference type="Pfam" id="PF02801">
    <property type="entry name" value="Ketoacyl-synt_C"/>
    <property type="match status" value="1"/>
</dbReference>
<feature type="active site" description="Proton acceptor; for dehydratase activity" evidence="8">
    <location>
        <position position="996"/>
    </location>
</feature>
<evidence type="ECO:0000256" key="4">
    <source>
        <dbReference type="ARBA" id="ARBA00022679"/>
    </source>
</evidence>
<feature type="coiled-coil region" evidence="9">
    <location>
        <begin position="1473"/>
        <end position="1500"/>
    </location>
</feature>
<dbReference type="InterPro" id="IPR045851">
    <property type="entry name" value="AMP-bd_C_sf"/>
</dbReference>
<keyword evidence="15" id="KW-1185">Reference proteome</keyword>
<dbReference type="InterPro" id="IPR049551">
    <property type="entry name" value="PKS_DH_C"/>
</dbReference>
<dbReference type="Gene3D" id="3.30.300.30">
    <property type="match status" value="1"/>
</dbReference>
<dbReference type="CDD" id="cd19532">
    <property type="entry name" value="C_PKS-NRPS"/>
    <property type="match status" value="1"/>
</dbReference>
<dbReference type="InterPro" id="IPR050091">
    <property type="entry name" value="PKS_NRPS_Biosynth_Enz"/>
</dbReference>
<dbReference type="SMART" id="SM00823">
    <property type="entry name" value="PKS_PP"/>
    <property type="match status" value="2"/>
</dbReference>
<dbReference type="InterPro" id="IPR016039">
    <property type="entry name" value="Thiolase-like"/>
</dbReference>
<dbReference type="InterPro" id="IPR001227">
    <property type="entry name" value="Ac_transferase_dom_sf"/>
</dbReference>
<keyword evidence="4" id="KW-0808">Transferase</keyword>
<dbReference type="Gene3D" id="3.30.559.10">
    <property type="entry name" value="Chloramphenicol acetyltransferase-like domain"/>
    <property type="match status" value="1"/>
</dbReference>
<dbReference type="InterPro" id="IPR009081">
    <property type="entry name" value="PP-bd_ACP"/>
</dbReference>
<dbReference type="InterPro" id="IPR036736">
    <property type="entry name" value="ACP-like_sf"/>
</dbReference>
<dbReference type="SMART" id="SM00827">
    <property type="entry name" value="PKS_AT"/>
    <property type="match status" value="1"/>
</dbReference>
<dbReference type="PROSITE" id="PS00455">
    <property type="entry name" value="AMP_BINDING"/>
    <property type="match status" value="1"/>
</dbReference>
<feature type="region of interest" description="Disordered" evidence="10">
    <location>
        <begin position="2457"/>
        <end position="2524"/>
    </location>
</feature>
<evidence type="ECO:0000256" key="3">
    <source>
        <dbReference type="ARBA" id="ARBA00022598"/>
    </source>
</evidence>
<dbReference type="Pfam" id="PF08659">
    <property type="entry name" value="KR"/>
    <property type="match status" value="1"/>
</dbReference>